<keyword evidence="1" id="KW-0812">Transmembrane</keyword>
<keyword evidence="1" id="KW-0472">Membrane</keyword>
<dbReference type="EMBL" id="JADGKB010000016">
    <property type="protein sequence ID" value="KAJ3259680.1"/>
    <property type="molecule type" value="Genomic_DNA"/>
</dbReference>
<evidence type="ECO:0000256" key="1">
    <source>
        <dbReference type="SAM" id="Phobius"/>
    </source>
</evidence>
<proteinExistence type="predicted"/>
<keyword evidence="1" id="KW-1133">Transmembrane helix</keyword>
<accession>A0AAD5UM58</accession>
<comment type="caution">
    <text evidence="2">The sequence shown here is derived from an EMBL/GenBank/DDBJ whole genome shotgun (WGS) entry which is preliminary data.</text>
</comment>
<dbReference type="AlphaFoldDB" id="A0AAD5UM58"/>
<name>A0AAD5UM58_9FUNG</name>
<keyword evidence="3" id="KW-1185">Reference proteome</keyword>
<sequence length="76" mass="8693">MGTKYLGPAVNLTPLFGEGYNDWVAFLILFVCIIFALNLHGKILRMCNINNYFYETIKENATDVEDGRQILELGNY</sequence>
<feature type="transmembrane region" description="Helical" evidence="1">
    <location>
        <begin position="20"/>
        <end position="39"/>
    </location>
</feature>
<protein>
    <submittedName>
        <fullName evidence="2">Uncharacterized protein</fullName>
    </submittedName>
</protein>
<organism evidence="2 3">
    <name type="scientific">Boothiomyces macroporosus</name>
    <dbReference type="NCBI Taxonomy" id="261099"/>
    <lineage>
        <taxon>Eukaryota</taxon>
        <taxon>Fungi</taxon>
        <taxon>Fungi incertae sedis</taxon>
        <taxon>Chytridiomycota</taxon>
        <taxon>Chytridiomycota incertae sedis</taxon>
        <taxon>Chytridiomycetes</taxon>
        <taxon>Rhizophydiales</taxon>
        <taxon>Terramycetaceae</taxon>
        <taxon>Boothiomyces</taxon>
    </lineage>
</organism>
<evidence type="ECO:0000313" key="2">
    <source>
        <dbReference type="EMBL" id="KAJ3259680.1"/>
    </source>
</evidence>
<gene>
    <name evidence="2" type="ORF">HK103_001941</name>
</gene>
<reference evidence="2" key="1">
    <citation type="submission" date="2020-05" db="EMBL/GenBank/DDBJ databases">
        <title>Phylogenomic resolution of chytrid fungi.</title>
        <authorList>
            <person name="Stajich J.E."/>
            <person name="Amses K."/>
            <person name="Simmons R."/>
            <person name="Seto K."/>
            <person name="Myers J."/>
            <person name="Bonds A."/>
            <person name="Quandt C.A."/>
            <person name="Barry K."/>
            <person name="Liu P."/>
            <person name="Grigoriev I."/>
            <person name="Longcore J.E."/>
            <person name="James T.Y."/>
        </authorList>
    </citation>
    <scope>NUCLEOTIDE SEQUENCE</scope>
    <source>
        <strain evidence="2">PLAUS21</strain>
    </source>
</reference>
<evidence type="ECO:0000313" key="3">
    <source>
        <dbReference type="Proteomes" id="UP001210925"/>
    </source>
</evidence>
<dbReference type="Proteomes" id="UP001210925">
    <property type="component" value="Unassembled WGS sequence"/>
</dbReference>